<feature type="compositionally biased region" description="Acidic residues" evidence="1">
    <location>
        <begin position="150"/>
        <end position="161"/>
    </location>
</feature>
<name>A0A9Q1EKE0_SYNKA</name>
<reference evidence="2" key="1">
    <citation type="journal article" date="2023" name="Science">
        <title>Genome structures resolve the early diversification of teleost fishes.</title>
        <authorList>
            <person name="Parey E."/>
            <person name="Louis A."/>
            <person name="Montfort J."/>
            <person name="Bouchez O."/>
            <person name="Roques C."/>
            <person name="Iampietro C."/>
            <person name="Lluch J."/>
            <person name="Castinel A."/>
            <person name="Donnadieu C."/>
            <person name="Desvignes T."/>
            <person name="Floi Bucao C."/>
            <person name="Jouanno E."/>
            <person name="Wen M."/>
            <person name="Mejri S."/>
            <person name="Dirks R."/>
            <person name="Jansen H."/>
            <person name="Henkel C."/>
            <person name="Chen W.J."/>
            <person name="Zahm M."/>
            <person name="Cabau C."/>
            <person name="Klopp C."/>
            <person name="Thompson A.W."/>
            <person name="Robinson-Rechavi M."/>
            <person name="Braasch I."/>
            <person name="Lecointre G."/>
            <person name="Bobe J."/>
            <person name="Postlethwait J.H."/>
            <person name="Berthelot C."/>
            <person name="Roest Crollius H."/>
            <person name="Guiguen Y."/>
        </authorList>
    </citation>
    <scope>NUCLEOTIDE SEQUENCE</scope>
    <source>
        <strain evidence="2">WJC10195</strain>
    </source>
</reference>
<comment type="caution">
    <text evidence="2">The sequence shown here is derived from an EMBL/GenBank/DDBJ whole genome shotgun (WGS) entry which is preliminary data.</text>
</comment>
<sequence>MVAVSRPPWTAPPTSCERRWRSTLQGLTGKQRGESTGEAGRYFGTRAGRKSDERSAKGAAQDGVCRSARRIWARTRIPPPPPNGPETGGTRKTRDRTDRNARCAVERPRTRRHGTAPRSYVAEKRLSESYRRRPSICEKALSGEERNGEGDDGDGGDDGGDGSEAAGDGGGRERP</sequence>
<proteinExistence type="predicted"/>
<protein>
    <submittedName>
        <fullName evidence="2">Uncharacterized protein</fullName>
    </submittedName>
</protein>
<gene>
    <name evidence="2" type="ORF">SKAU_G00351140</name>
</gene>
<feature type="region of interest" description="Disordered" evidence="1">
    <location>
        <begin position="1"/>
        <end position="175"/>
    </location>
</feature>
<dbReference type="Proteomes" id="UP001152622">
    <property type="component" value="Chromosome 16"/>
</dbReference>
<dbReference type="AlphaFoldDB" id="A0A9Q1EKE0"/>
<dbReference type="EMBL" id="JAINUF010000016">
    <property type="protein sequence ID" value="KAJ8340481.1"/>
    <property type="molecule type" value="Genomic_DNA"/>
</dbReference>
<organism evidence="2 3">
    <name type="scientific">Synaphobranchus kaupii</name>
    <name type="common">Kaup's arrowtooth eel</name>
    <dbReference type="NCBI Taxonomy" id="118154"/>
    <lineage>
        <taxon>Eukaryota</taxon>
        <taxon>Metazoa</taxon>
        <taxon>Chordata</taxon>
        <taxon>Craniata</taxon>
        <taxon>Vertebrata</taxon>
        <taxon>Euteleostomi</taxon>
        <taxon>Actinopterygii</taxon>
        <taxon>Neopterygii</taxon>
        <taxon>Teleostei</taxon>
        <taxon>Anguilliformes</taxon>
        <taxon>Synaphobranchidae</taxon>
        <taxon>Synaphobranchus</taxon>
    </lineage>
</organism>
<keyword evidence="3" id="KW-1185">Reference proteome</keyword>
<evidence type="ECO:0000256" key="1">
    <source>
        <dbReference type="SAM" id="MobiDB-lite"/>
    </source>
</evidence>
<feature type="compositionally biased region" description="Basic and acidic residues" evidence="1">
    <location>
        <begin position="121"/>
        <end position="131"/>
    </location>
</feature>
<evidence type="ECO:0000313" key="3">
    <source>
        <dbReference type="Proteomes" id="UP001152622"/>
    </source>
</evidence>
<accession>A0A9Q1EKE0</accession>
<feature type="compositionally biased region" description="Basic and acidic residues" evidence="1">
    <location>
        <begin position="95"/>
        <end position="108"/>
    </location>
</feature>
<evidence type="ECO:0000313" key="2">
    <source>
        <dbReference type="EMBL" id="KAJ8340481.1"/>
    </source>
</evidence>